<reference evidence="3" key="1">
    <citation type="submission" date="2021-05" db="EMBL/GenBank/DDBJ databases">
        <authorList>
            <person name="Alioto T."/>
            <person name="Alioto T."/>
            <person name="Gomez Garrido J."/>
        </authorList>
    </citation>
    <scope>NUCLEOTIDE SEQUENCE</scope>
</reference>
<sequence length="403" mass="46166">MTSSSQTPTRMHSYQNSVAQDTKHNNGGAGGSNLEDYSSMKIYYQNCNGLRSKEKRIEFKNNCEQGPYHDFICLTETNLNDAYKSEDYFGEEYKVYRNDRPKRHPKTSGGGVLIAVRTPPPNRKEKFKVISRKDFNLEFEKIIENIKKDLVEDERHKLNYEMIENIWIDVTLPTCSLLIGNHYIHQEVPIGTIKTYCEFLERKIDSSAFKVLFVGDFNLPEFNWEAGTSTNVNSTIRNKSSLFYKLFCHLKIKQRVSHSTLNCPLKNILDLVVTNFQLDIERGDEMVKLEDIHPSLLLSVPLPKFSIRSDTIINQNEQFVNTNSFECTCTACGRECKSIQGLIAHQRNATCKEILQSPTPPITIPQQVLTTKSQQQLVLETTSQGQHVLTTTSQQQLVLLSLR</sequence>
<dbReference type="InterPro" id="IPR036691">
    <property type="entry name" value="Endo/exonu/phosph_ase_sf"/>
</dbReference>
<proteinExistence type="predicted"/>
<feature type="domain" description="Endonuclease/exonuclease/phosphatase" evidence="2">
    <location>
        <begin position="46"/>
        <end position="225"/>
    </location>
</feature>
<dbReference type="EMBL" id="HBUF01290980">
    <property type="protein sequence ID" value="CAG6689229.1"/>
    <property type="molecule type" value="Transcribed_RNA"/>
</dbReference>
<dbReference type="AlphaFoldDB" id="A0A8D8TJZ3"/>
<dbReference type="InterPro" id="IPR005135">
    <property type="entry name" value="Endo/exonuclease/phosphatase"/>
</dbReference>
<organism evidence="3">
    <name type="scientific">Cacopsylla melanoneura</name>
    <dbReference type="NCBI Taxonomy" id="428564"/>
    <lineage>
        <taxon>Eukaryota</taxon>
        <taxon>Metazoa</taxon>
        <taxon>Ecdysozoa</taxon>
        <taxon>Arthropoda</taxon>
        <taxon>Hexapoda</taxon>
        <taxon>Insecta</taxon>
        <taxon>Pterygota</taxon>
        <taxon>Neoptera</taxon>
        <taxon>Paraneoptera</taxon>
        <taxon>Hemiptera</taxon>
        <taxon>Sternorrhyncha</taxon>
        <taxon>Psylloidea</taxon>
        <taxon>Psyllidae</taxon>
        <taxon>Psyllinae</taxon>
        <taxon>Cacopsylla</taxon>
    </lineage>
</organism>
<dbReference type="GO" id="GO:0003824">
    <property type="term" value="F:catalytic activity"/>
    <property type="evidence" value="ECO:0007669"/>
    <property type="project" value="InterPro"/>
</dbReference>
<protein>
    <recommendedName>
        <fullName evidence="2">Endonuclease/exonuclease/phosphatase domain-containing protein</fullName>
    </recommendedName>
</protein>
<feature type="region of interest" description="Disordered" evidence="1">
    <location>
        <begin position="1"/>
        <end position="32"/>
    </location>
</feature>
<dbReference type="Gene3D" id="3.60.10.10">
    <property type="entry name" value="Endonuclease/exonuclease/phosphatase"/>
    <property type="match status" value="1"/>
</dbReference>
<dbReference type="PANTHER" id="PTHR33395:SF22">
    <property type="entry name" value="REVERSE TRANSCRIPTASE DOMAIN-CONTAINING PROTEIN"/>
    <property type="match status" value="1"/>
</dbReference>
<feature type="compositionally biased region" description="Polar residues" evidence="1">
    <location>
        <begin position="1"/>
        <end position="20"/>
    </location>
</feature>
<dbReference type="SUPFAM" id="SSF56219">
    <property type="entry name" value="DNase I-like"/>
    <property type="match status" value="1"/>
</dbReference>
<evidence type="ECO:0000256" key="1">
    <source>
        <dbReference type="SAM" id="MobiDB-lite"/>
    </source>
</evidence>
<dbReference type="EMBL" id="HBUF01290979">
    <property type="protein sequence ID" value="CAG6689228.1"/>
    <property type="molecule type" value="Transcribed_RNA"/>
</dbReference>
<dbReference type="Pfam" id="PF03372">
    <property type="entry name" value="Exo_endo_phos"/>
    <property type="match status" value="1"/>
</dbReference>
<evidence type="ECO:0000259" key="2">
    <source>
        <dbReference type="Pfam" id="PF03372"/>
    </source>
</evidence>
<accession>A0A8D8TJZ3</accession>
<evidence type="ECO:0000313" key="3">
    <source>
        <dbReference type="EMBL" id="CAG6689228.1"/>
    </source>
</evidence>
<name>A0A8D8TJZ3_9HEMI</name>
<dbReference type="PANTHER" id="PTHR33395">
    <property type="entry name" value="TRANSCRIPTASE, PUTATIVE-RELATED-RELATED"/>
    <property type="match status" value="1"/>
</dbReference>